<feature type="region of interest" description="Disordered" evidence="1">
    <location>
        <begin position="48"/>
        <end position="73"/>
    </location>
</feature>
<dbReference type="Proteomes" id="UP000662703">
    <property type="component" value="Unassembled WGS sequence"/>
</dbReference>
<evidence type="ECO:0000313" key="2">
    <source>
        <dbReference type="EMBL" id="MBF5056564.1"/>
    </source>
</evidence>
<proteinExistence type="predicted"/>
<reference evidence="2 3" key="1">
    <citation type="submission" date="2012-09" db="EMBL/GenBank/DDBJ databases">
        <title>Genome Sequence of alkane-degrading Bacterium Alcanivorax sp. 521-1.</title>
        <authorList>
            <person name="Lai Q."/>
            <person name="Shao Z."/>
        </authorList>
    </citation>
    <scope>NUCLEOTIDE SEQUENCE [LARGE SCALE GENOMIC DNA]</scope>
    <source>
        <strain evidence="2 3">521-1</strain>
    </source>
</reference>
<accession>A0ABS0AR12</accession>
<name>A0ABS0AR12_9GAMM</name>
<keyword evidence="3" id="KW-1185">Reference proteome</keyword>
<protein>
    <submittedName>
        <fullName evidence="2">Uncharacterized protein</fullName>
    </submittedName>
</protein>
<evidence type="ECO:0000313" key="3">
    <source>
        <dbReference type="Proteomes" id="UP000662703"/>
    </source>
</evidence>
<comment type="caution">
    <text evidence="2">The sequence shown here is derived from an EMBL/GenBank/DDBJ whole genome shotgun (WGS) entry which is preliminary data.</text>
</comment>
<sequence length="122" mass="13463">MEFLAVIGTGIEHQPGAGGHLEQAARRQRQVAFLFLDGPLQGRQIGEERDHRFTPGVLPVLDGQPRAGRQGGRPVAGRIALAQHEDIGGQQPAVEFRPRRRVVGGAFERFKQRAVRHVHVLL</sequence>
<feature type="compositionally biased region" description="Low complexity" evidence="1">
    <location>
        <begin position="63"/>
        <end position="73"/>
    </location>
</feature>
<organism evidence="2 3">
    <name type="scientific">Alloalcanivorax profundimaris</name>
    <dbReference type="NCBI Taxonomy" id="2735259"/>
    <lineage>
        <taxon>Bacteria</taxon>
        <taxon>Pseudomonadati</taxon>
        <taxon>Pseudomonadota</taxon>
        <taxon>Gammaproteobacteria</taxon>
        <taxon>Oceanospirillales</taxon>
        <taxon>Alcanivoracaceae</taxon>
        <taxon>Alloalcanivorax</taxon>
    </lineage>
</organism>
<gene>
    <name evidence="2" type="ORF">Y5W_01858</name>
</gene>
<dbReference type="EMBL" id="ARXX01000025">
    <property type="protein sequence ID" value="MBF5056564.1"/>
    <property type="molecule type" value="Genomic_DNA"/>
</dbReference>
<evidence type="ECO:0000256" key="1">
    <source>
        <dbReference type="SAM" id="MobiDB-lite"/>
    </source>
</evidence>